<dbReference type="InterPro" id="IPR042560">
    <property type="entry name" value="Exo84_C_2"/>
</dbReference>
<protein>
    <submittedName>
        <fullName evidence="3">Uncharacterized protein</fullName>
    </submittedName>
</protein>
<dbReference type="OrthoDB" id="642193at2759"/>
<comment type="caution">
    <text evidence="3">The sequence shown here is derived from an EMBL/GenBank/DDBJ whole genome shotgun (WGS) entry which is preliminary data.</text>
</comment>
<dbReference type="Proteomes" id="UP000023152">
    <property type="component" value="Unassembled WGS sequence"/>
</dbReference>
<dbReference type="AlphaFoldDB" id="X6PAR6"/>
<sequence>MIMIMMVMIMTTMMKTTTAAVAVVVVVVKVVIIVVLQTIATKKKTEKTLAILPKGEESSSGASSTNGENARTDRSRAKIKKATDKTDSQKHTEGKTDAKKAKEKEEPKKVASKPSSTNVMLELQGDIEGVTTRKASRGDSTMIRNVYMSGLIMWICIELNRFIALFENQVFVFLENKYSAIGDCLKIVFQQSHRLNPYGVDVSFLLTNKFEKPMDYIIYYYYYYYYYFDLYFLKKLYYIYKKQIQRLFKDKTFLIRAEIEKDSMVSSSKQVAKVRKHLLNPRRMTRSASRQGAYARLSVVDTSRRGTLASGVGATNGLGMDSPNGEEPIDSRPTGLTVVEFPSHLKVIPEHSSPNEMIMASHVTIDRRNSGADHGLSSRKPLSS</sequence>
<keyword evidence="2" id="KW-0732">Signal</keyword>
<feature type="compositionally biased region" description="Polar residues" evidence="1">
    <location>
        <begin position="58"/>
        <end position="69"/>
    </location>
</feature>
<reference evidence="3 4" key="1">
    <citation type="journal article" date="2013" name="Curr. Biol.">
        <title>The Genome of the Foraminiferan Reticulomyxa filosa.</title>
        <authorList>
            <person name="Glockner G."/>
            <person name="Hulsmann N."/>
            <person name="Schleicher M."/>
            <person name="Noegel A.A."/>
            <person name="Eichinger L."/>
            <person name="Gallinger C."/>
            <person name="Pawlowski J."/>
            <person name="Sierra R."/>
            <person name="Euteneuer U."/>
            <person name="Pillet L."/>
            <person name="Moustafa A."/>
            <person name="Platzer M."/>
            <person name="Groth M."/>
            <person name="Szafranski K."/>
            <person name="Schliwa M."/>
        </authorList>
    </citation>
    <scope>NUCLEOTIDE SEQUENCE [LARGE SCALE GENOMIC DNA]</scope>
</reference>
<name>X6PAR6_RETFI</name>
<gene>
    <name evidence="3" type="ORF">RFI_01917</name>
</gene>
<evidence type="ECO:0000313" key="4">
    <source>
        <dbReference type="Proteomes" id="UP000023152"/>
    </source>
</evidence>
<evidence type="ECO:0000313" key="3">
    <source>
        <dbReference type="EMBL" id="ETO35159.1"/>
    </source>
</evidence>
<feature type="compositionally biased region" description="Basic and acidic residues" evidence="1">
    <location>
        <begin position="70"/>
        <end position="109"/>
    </location>
</feature>
<keyword evidence="4" id="KW-1185">Reference proteome</keyword>
<proteinExistence type="predicted"/>
<feature type="chain" id="PRO_5004977357" evidence="2">
    <location>
        <begin position="20"/>
        <end position="384"/>
    </location>
</feature>
<dbReference type="InterPro" id="IPR016159">
    <property type="entry name" value="Cullin_repeat-like_dom_sf"/>
</dbReference>
<organism evidence="3 4">
    <name type="scientific">Reticulomyxa filosa</name>
    <dbReference type="NCBI Taxonomy" id="46433"/>
    <lineage>
        <taxon>Eukaryota</taxon>
        <taxon>Sar</taxon>
        <taxon>Rhizaria</taxon>
        <taxon>Retaria</taxon>
        <taxon>Foraminifera</taxon>
        <taxon>Monothalamids</taxon>
        <taxon>Reticulomyxidae</taxon>
        <taxon>Reticulomyxa</taxon>
    </lineage>
</organism>
<evidence type="ECO:0000256" key="2">
    <source>
        <dbReference type="SAM" id="SignalP"/>
    </source>
</evidence>
<feature type="region of interest" description="Disordered" evidence="1">
    <location>
        <begin position="55"/>
        <end position="116"/>
    </location>
</feature>
<evidence type="ECO:0000256" key="1">
    <source>
        <dbReference type="SAM" id="MobiDB-lite"/>
    </source>
</evidence>
<feature type="signal peptide" evidence="2">
    <location>
        <begin position="1"/>
        <end position="19"/>
    </location>
</feature>
<dbReference type="Gene3D" id="1.20.58.1220">
    <property type="entry name" value="Exo84p, C-terminal helical domain"/>
    <property type="match status" value="1"/>
</dbReference>
<dbReference type="SUPFAM" id="SSF74788">
    <property type="entry name" value="Cullin repeat-like"/>
    <property type="match status" value="1"/>
</dbReference>
<accession>X6PAR6</accession>
<dbReference type="EMBL" id="ASPP01001901">
    <property type="protein sequence ID" value="ETO35159.1"/>
    <property type="molecule type" value="Genomic_DNA"/>
</dbReference>